<evidence type="ECO:0000313" key="8">
    <source>
        <dbReference type="Proteomes" id="UP000078512"/>
    </source>
</evidence>
<protein>
    <submittedName>
        <fullName evidence="7">FAD/NAD(P)-binding domain-containing protein</fullName>
    </submittedName>
</protein>
<dbReference type="GO" id="GO:0004497">
    <property type="term" value="F:monooxygenase activity"/>
    <property type="evidence" value="ECO:0007669"/>
    <property type="project" value="InterPro"/>
</dbReference>
<dbReference type="OrthoDB" id="655030at2759"/>
<dbReference type="Proteomes" id="UP000078512">
    <property type="component" value="Unassembled WGS sequence"/>
</dbReference>
<evidence type="ECO:0000256" key="2">
    <source>
        <dbReference type="ARBA" id="ARBA00022630"/>
    </source>
</evidence>
<dbReference type="Gene3D" id="3.50.50.60">
    <property type="entry name" value="FAD/NAD(P)-binding domain"/>
    <property type="match status" value="1"/>
</dbReference>
<feature type="domain" description="FAD-binding" evidence="6">
    <location>
        <begin position="22"/>
        <end position="204"/>
    </location>
</feature>
<keyword evidence="4" id="KW-0560">Oxidoreductase</keyword>
<evidence type="ECO:0000259" key="6">
    <source>
        <dbReference type="Pfam" id="PF01494"/>
    </source>
</evidence>
<accession>A0A197JDM8</accession>
<feature type="region of interest" description="Disordered" evidence="5">
    <location>
        <begin position="478"/>
        <end position="513"/>
    </location>
</feature>
<dbReference type="AlphaFoldDB" id="A0A197JDM8"/>
<feature type="domain" description="FAD-binding" evidence="6">
    <location>
        <begin position="312"/>
        <end position="391"/>
    </location>
</feature>
<evidence type="ECO:0000256" key="1">
    <source>
        <dbReference type="ARBA" id="ARBA00007992"/>
    </source>
</evidence>
<comment type="similarity">
    <text evidence="1">Belongs to the paxM FAD-dependent monooxygenase family.</text>
</comment>
<reference evidence="7 8" key="1">
    <citation type="submission" date="2016-05" db="EMBL/GenBank/DDBJ databases">
        <title>Genome sequencing reveals origins of a unique bacterial endosymbiosis in the earliest lineages of terrestrial Fungi.</title>
        <authorList>
            <consortium name="DOE Joint Genome Institute"/>
            <person name="Uehling J."/>
            <person name="Gryganskyi A."/>
            <person name="Hameed K."/>
            <person name="Tschaplinski T."/>
            <person name="Misztal P."/>
            <person name="Wu S."/>
            <person name="Desiro A."/>
            <person name="Vande Pol N."/>
            <person name="Du Z.-Y."/>
            <person name="Zienkiewicz A."/>
            <person name="Zienkiewicz K."/>
            <person name="Morin E."/>
            <person name="Tisserant E."/>
            <person name="Splivallo R."/>
            <person name="Hainaut M."/>
            <person name="Henrissat B."/>
            <person name="Ohm R."/>
            <person name="Kuo A."/>
            <person name="Yan J."/>
            <person name="Lipzen A."/>
            <person name="Nolan M."/>
            <person name="Labutti K."/>
            <person name="Barry K."/>
            <person name="Goldstein A."/>
            <person name="Labbe J."/>
            <person name="Schadt C."/>
            <person name="Tuskan G."/>
            <person name="Grigoriev I."/>
            <person name="Martin F."/>
            <person name="Vilgalys R."/>
            <person name="Bonito G."/>
        </authorList>
    </citation>
    <scope>NUCLEOTIDE SEQUENCE [LARGE SCALE GENOMIC DNA]</scope>
    <source>
        <strain evidence="7 8">AG-77</strain>
    </source>
</reference>
<keyword evidence="3" id="KW-0274">FAD</keyword>
<dbReference type="GO" id="GO:0071949">
    <property type="term" value="F:FAD binding"/>
    <property type="evidence" value="ECO:0007669"/>
    <property type="project" value="InterPro"/>
</dbReference>
<name>A0A197JDM8_9FUNG</name>
<evidence type="ECO:0000256" key="3">
    <source>
        <dbReference type="ARBA" id="ARBA00022827"/>
    </source>
</evidence>
<dbReference type="SUPFAM" id="SSF51905">
    <property type="entry name" value="FAD/NAD(P)-binding domain"/>
    <property type="match status" value="1"/>
</dbReference>
<dbReference type="STRING" id="1314771.A0A197JDM8"/>
<dbReference type="PRINTS" id="PR00420">
    <property type="entry name" value="RNGMNOXGNASE"/>
</dbReference>
<sequence length="534" mass="59482">MDINPPFAPTNDNTTKTRWPKILIAGAGVGGLTLGAILQKSDIPYEIFERAPEIKPLGSGLILTANVAPLFKQLGIYDELVALGKPNNEFQVFNEQRQLQYTMEFRDQTEQFGAQSHYYSRPAFYDFLFRQVPKERVHLGKKIISTQQDKDGVLIKCSDGTEYKGDILVGSDGAYSAVRQSLYKELKEANKLPDTDELPLPFSTVRVGGLTRPLDITEFPDLAKETCQFIQIVGDGKPYSWVTQTTIQGRVSFGVVRYLDEELSKDNNTFLNEEWGPEAAEAMCDEVRDFPVVSGGDRVLTVGDLIDLTPKEYISKVMLEEKVFQTWFGGRTVLLGDACHKFSPAGGAGASNAIHDAIVLANYIHALPNNGTAEDIEKSFQAYQDERMPWVLEASGNSKFFKTMTTRTITGALLRAFTRNMPQWLQRKNAIRGTINRPQLYWLPQIEDTGSVKAAPQPNVRQKRLDLIAGWTSNSRRYGCSTSAPTDPEHSAAVREQQQWPHPHQQQRESEAGDCLTVKVGALAVDVADEIDAA</sequence>
<proteinExistence type="inferred from homology"/>
<keyword evidence="8" id="KW-1185">Reference proteome</keyword>
<organism evidence="7 8">
    <name type="scientific">Linnemannia elongata AG-77</name>
    <dbReference type="NCBI Taxonomy" id="1314771"/>
    <lineage>
        <taxon>Eukaryota</taxon>
        <taxon>Fungi</taxon>
        <taxon>Fungi incertae sedis</taxon>
        <taxon>Mucoromycota</taxon>
        <taxon>Mortierellomycotina</taxon>
        <taxon>Mortierellomycetes</taxon>
        <taxon>Mortierellales</taxon>
        <taxon>Mortierellaceae</taxon>
        <taxon>Linnemannia</taxon>
    </lineage>
</organism>
<dbReference type="InterPro" id="IPR036188">
    <property type="entry name" value="FAD/NAD-bd_sf"/>
</dbReference>
<dbReference type="InterPro" id="IPR050562">
    <property type="entry name" value="FAD_mOase_fung"/>
</dbReference>
<gene>
    <name evidence="7" type="ORF">K457DRAFT_25923</name>
</gene>
<evidence type="ECO:0000256" key="5">
    <source>
        <dbReference type="SAM" id="MobiDB-lite"/>
    </source>
</evidence>
<keyword evidence="2" id="KW-0285">Flavoprotein</keyword>
<dbReference type="InterPro" id="IPR002938">
    <property type="entry name" value="FAD-bd"/>
</dbReference>
<evidence type="ECO:0000313" key="7">
    <source>
        <dbReference type="EMBL" id="OAQ22554.1"/>
    </source>
</evidence>
<dbReference type="Pfam" id="PF01494">
    <property type="entry name" value="FAD_binding_3"/>
    <property type="match status" value="2"/>
</dbReference>
<dbReference type="EMBL" id="KV442155">
    <property type="protein sequence ID" value="OAQ22554.1"/>
    <property type="molecule type" value="Genomic_DNA"/>
</dbReference>
<evidence type="ECO:0000256" key="4">
    <source>
        <dbReference type="ARBA" id="ARBA00023002"/>
    </source>
</evidence>
<dbReference type="PANTHER" id="PTHR47356">
    <property type="entry name" value="FAD-DEPENDENT MONOOXYGENASE ASQG-RELATED"/>
    <property type="match status" value="1"/>
</dbReference>
<dbReference type="PANTHER" id="PTHR47356:SF2">
    <property type="entry name" value="FAD-BINDING DOMAIN-CONTAINING PROTEIN-RELATED"/>
    <property type="match status" value="1"/>
</dbReference>